<organism evidence="3 4">
    <name type="scientific">Stylonychia lemnae</name>
    <name type="common">Ciliate</name>
    <dbReference type="NCBI Taxonomy" id="5949"/>
    <lineage>
        <taxon>Eukaryota</taxon>
        <taxon>Sar</taxon>
        <taxon>Alveolata</taxon>
        <taxon>Ciliophora</taxon>
        <taxon>Intramacronucleata</taxon>
        <taxon>Spirotrichea</taxon>
        <taxon>Stichotrichia</taxon>
        <taxon>Sporadotrichida</taxon>
        <taxon>Oxytrichidae</taxon>
        <taxon>Stylonychinae</taxon>
        <taxon>Stylonychia</taxon>
    </lineage>
</organism>
<protein>
    <submittedName>
        <fullName evidence="3">Uncharacterized protein</fullName>
    </submittedName>
</protein>
<name>A0A077ZWV9_STYLE</name>
<keyword evidence="1" id="KW-0175">Coiled coil</keyword>
<dbReference type="AlphaFoldDB" id="A0A077ZWV9"/>
<feature type="compositionally biased region" description="Polar residues" evidence="2">
    <location>
        <begin position="14"/>
        <end position="24"/>
    </location>
</feature>
<dbReference type="EMBL" id="CCKQ01003209">
    <property type="protein sequence ID" value="CDW74314.1"/>
    <property type="molecule type" value="Genomic_DNA"/>
</dbReference>
<evidence type="ECO:0000256" key="1">
    <source>
        <dbReference type="SAM" id="Coils"/>
    </source>
</evidence>
<feature type="region of interest" description="Disordered" evidence="2">
    <location>
        <begin position="1"/>
        <end position="46"/>
    </location>
</feature>
<dbReference type="InParanoid" id="A0A077ZWV9"/>
<evidence type="ECO:0000313" key="4">
    <source>
        <dbReference type="Proteomes" id="UP000039865"/>
    </source>
</evidence>
<gene>
    <name evidence="3" type="primary">Contig3965.g4246</name>
    <name evidence="3" type="ORF">STYLEM_3309</name>
</gene>
<reference evidence="3 4" key="1">
    <citation type="submission" date="2014-06" db="EMBL/GenBank/DDBJ databases">
        <authorList>
            <person name="Swart Estienne"/>
        </authorList>
    </citation>
    <scope>NUCLEOTIDE SEQUENCE [LARGE SCALE GENOMIC DNA]</scope>
    <source>
        <strain evidence="3 4">130c</strain>
    </source>
</reference>
<keyword evidence="4" id="KW-1185">Reference proteome</keyword>
<accession>A0A077ZWV9</accession>
<evidence type="ECO:0000256" key="2">
    <source>
        <dbReference type="SAM" id="MobiDB-lite"/>
    </source>
</evidence>
<sequence>MFRGGDYVDDPRFSNPNQIKNSMDVSDIAGTKSKQYGGRQRDNMNVSDINGMKPPLHGYGQGKPPQGYAQDYSQVERRNQSDQIAGVRYRPRTGERGMADIFSSNVSDAPRRIENRSLQTNDIVGASSKVGPNQYNQSVIAGVRTGSPARKNDSSVFAHLTDSYERGDALKRKDLSDISKPRVVQNNLSAQRMSNGYQASQFNDPYANQQPEYQAQDYNQQAYGGQKDSQLAGGYGDVYQTRDLERDELAKQFDEYQALQEKMRQQDAARNYQMQLSQQPVNGLSGFTKNQGLSSNILAHDIIDVKSKGNLANNGNQIFNSGGYSSSSNSKRMIQEQKFEQNFQKPMADRSSVQSEYMKNNQLLTAAGVPLTNNSAQRRPTINDGKERLFGAVDENTTVQSRGAAANLTLEQQRSQGKRILQSGGQTDSYSNVIGGYPGIENLAPQTKAPYSNQRIVMMSHVPIPGMNQNYGTDYYGGPLQVQE</sequence>
<dbReference type="Proteomes" id="UP000039865">
    <property type="component" value="Unassembled WGS sequence"/>
</dbReference>
<feature type="coiled-coil region" evidence="1">
    <location>
        <begin position="242"/>
        <end position="269"/>
    </location>
</feature>
<evidence type="ECO:0000313" key="3">
    <source>
        <dbReference type="EMBL" id="CDW74314.1"/>
    </source>
</evidence>
<proteinExistence type="predicted"/>